<accession>A0A1Q3E8X9</accession>
<reference evidence="1 2" key="1">
    <citation type="submission" date="2016-08" db="EMBL/GenBank/DDBJ databases">
        <authorList>
            <consortium name="Lentinula edodes genome sequencing consortium"/>
            <person name="Sakamoto Y."/>
            <person name="Nakade K."/>
            <person name="Sato S."/>
            <person name="Yoshida Y."/>
            <person name="Miyazaki K."/>
            <person name="Natsume S."/>
            <person name="Konno N."/>
        </authorList>
    </citation>
    <scope>NUCLEOTIDE SEQUENCE [LARGE SCALE GENOMIC DNA]</scope>
    <source>
        <strain evidence="1 2">NBRC 111202</strain>
    </source>
</reference>
<name>A0A1Q3E8X9_LENED</name>
<protein>
    <submittedName>
        <fullName evidence="1">Uncharacterized protein</fullName>
    </submittedName>
</protein>
<gene>
    <name evidence="1" type="ORF">LENED_005437</name>
</gene>
<evidence type="ECO:0000313" key="2">
    <source>
        <dbReference type="Proteomes" id="UP000188533"/>
    </source>
</evidence>
<evidence type="ECO:0000313" key="1">
    <source>
        <dbReference type="EMBL" id="GAW03695.1"/>
    </source>
</evidence>
<sequence length="76" mass="8575">MRRTPALREGRRGLVVIEATVGLVITDREDLDGGLLTVILCRDRAKGQISVQLLLMSLEMFLRCWQPRPFLSSSYG</sequence>
<dbReference type="EMBL" id="BDGU01000150">
    <property type="protein sequence ID" value="GAW03695.1"/>
    <property type="molecule type" value="Genomic_DNA"/>
</dbReference>
<reference evidence="1 2" key="2">
    <citation type="submission" date="2017-02" db="EMBL/GenBank/DDBJ databases">
        <title>A genome survey and senescence transcriptome analysis in Lentinula edodes.</title>
        <authorList>
            <person name="Sakamoto Y."/>
            <person name="Nakade K."/>
            <person name="Sato S."/>
            <person name="Yoshida Y."/>
            <person name="Miyazaki K."/>
            <person name="Natsume S."/>
            <person name="Konno N."/>
        </authorList>
    </citation>
    <scope>NUCLEOTIDE SEQUENCE [LARGE SCALE GENOMIC DNA]</scope>
    <source>
        <strain evidence="1 2">NBRC 111202</strain>
    </source>
</reference>
<keyword evidence="2" id="KW-1185">Reference proteome</keyword>
<organism evidence="1 2">
    <name type="scientific">Lentinula edodes</name>
    <name type="common">Shiitake mushroom</name>
    <name type="synonym">Lentinus edodes</name>
    <dbReference type="NCBI Taxonomy" id="5353"/>
    <lineage>
        <taxon>Eukaryota</taxon>
        <taxon>Fungi</taxon>
        <taxon>Dikarya</taxon>
        <taxon>Basidiomycota</taxon>
        <taxon>Agaricomycotina</taxon>
        <taxon>Agaricomycetes</taxon>
        <taxon>Agaricomycetidae</taxon>
        <taxon>Agaricales</taxon>
        <taxon>Marasmiineae</taxon>
        <taxon>Omphalotaceae</taxon>
        <taxon>Lentinula</taxon>
    </lineage>
</organism>
<dbReference type="Proteomes" id="UP000188533">
    <property type="component" value="Unassembled WGS sequence"/>
</dbReference>
<dbReference type="AlphaFoldDB" id="A0A1Q3E8X9"/>
<comment type="caution">
    <text evidence="1">The sequence shown here is derived from an EMBL/GenBank/DDBJ whole genome shotgun (WGS) entry which is preliminary data.</text>
</comment>
<proteinExistence type="predicted"/>